<keyword evidence="2" id="KW-1185">Reference proteome</keyword>
<dbReference type="Gramene" id="PUZ56811">
    <property type="protein sequence ID" value="PUZ56811"/>
    <property type="gene ID" value="GQ55_5G366300"/>
</dbReference>
<dbReference type="AlphaFoldDB" id="A0A2T7DMK4"/>
<gene>
    <name evidence="1" type="ORF">GQ55_5G366300</name>
</gene>
<organism evidence="1 2">
    <name type="scientific">Panicum hallii var. hallii</name>
    <dbReference type="NCBI Taxonomy" id="1504633"/>
    <lineage>
        <taxon>Eukaryota</taxon>
        <taxon>Viridiplantae</taxon>
        <taxon>Streptophyta</taxon>
        <taxon>Embryophyta</taxon>
        <taxon>Tracheophyta</taxon>
        <taxon>Spermatophyta</taxon>
        <taxon>Magnoliopsida</taxon>
        <taxon>Liliopsida</taxon>
        <taxon>Poales</taxon>
        <taxon>Poaceae</taxon>
        <taxon>PACMAD clade</taxon>
        <taxon>Panicoideae</taxon>
        <taxon>Panicodae</taxon>
        <taxon>Paniceae</taxon>
        <taxon>Panicinae</taxon>
        <taxon>Panicum</taxon>
        <taxon>Panicum sect. Panicum</taxon>
    </lineage>
</organism>
<evidence type="ECO:0000313" key="1">
    <source>
        <dbReference type="EMBL" id="PUZ56811.1"/>
    </source>
</evidence>
<dbReference type="EMBL" id="CM009753">
    <property type="protein sequence ID" value="PUZ56811.1"/>
    <property type="molecule type" value="Genomic_DNA"/>
</dbReference>
<sequence length="98" mass="10123">MSASQAAQSAASARLVTAAGLRSQTQTLAWPAHLQAGSPLLRGMFRSSWPTHLDLHGTSLSRCAATPDVFLFHICAAPASSTSVAAPTSSTFAHPAHL</sequence>
<protein>
    <submittedName>
        <fullName evidence="1">Uncharacterized protein</fullName>
    </submittedName>
</protein>
<reference evidence="1 2" key="1">
    <citation type="submission" date="2018-04" db="EMBL/GenBank/DDBJ databases">
        <title>WGS assembly of Panicum hallii var. hallii HAL2.</title>
        <authorList>
            <person name="Lovell J."/>
            <person name="Jenkins J."/>
            <person name="Lowry D."/>
            <person name="Mamidi S."/>
            <person name="Sreedasyam A."/>
            <person name="Weng X."/>
            <person name="Barry K."/>
            <person name="Bonette J."/>
            <person name="Campitelli B."/>
            <person name="Daum C."/>
            <person name="Gordon S."/>
            <person name="Gould B."/>
            <person name="Lipzen A."/>
            <person name="MacQueen A."/>
            <person name="Palacio-Mejia J."/>
            <person name="Plott C."/>
            <person name="Shakirov E."/>
            <person name="Shu S."/>
            <person name="Yoshinaga Y."/>
            <person name="Zane M."/>
            <person name="Rokhsar D."/>
            <person name="Grimwood J."/>
            <person name="Schmutz J."/>
            <person name="Juenger T."/>
        </authorList>
    </citation>
    <scope>NUCLEOTIDE SEQUENCE [LARGE SCALE GENOMIC DNA]</scope>
    <source>
        <strain evidence="2">cv. HAL2</strain>
    </source>
</reference>
<name>A0A2T7DMK4_9POAL</name>
<proteinExistence type="predicted"/>
<accession>A0A2T7DMK4</accession>
<evidence type="ECO:0000313" key="2">
    <source>
        <dbReference type="Proteomes" id="UP000244336"/>
    </source>
</evidence>
<dbReference type="Proteomes" id="UP000244336">
    <property type="component" value="Chromosome 5"/>
</dbReference>